<evidence type="ECO:0000313" key="4">
    <source>
        <dbReference type="Proteomes" id="UP001305746"/>
    </source>
</evidence>
<evidence type="ECO:0000259" key="2">
    <source>
        <dbReference type="PROSITE" id="PS51677"/>
    </source>
</evidence>
<dbReference type="PANTHER" id="PTHR34216">
    <property type="match status" value="1"/>
</dbReference>
<dbReference type="PANTHER" id="PTHR34216:SF7">
    <property type="entry name" value="POLY-BETA-1,6-N-ACETYL-D-GLUCOSAMINE N-DEACETYLASE"/>
    <property type="match status" value="1"/>
</dbReference>
<dbReference type="EMBL" id="JAYDCJ010000003">
    <property type="protein sequence ID" value="MEA1081849.1"/>
    <property type="molecule type" value="Genomic_DNA"/>
</dbReference>
<dbReference type="InterPro" id="IPR002509">
    <property type="entry name" value="NODB_dom"/>
</dbReference>
<dbReference type="PROSITE" id="PS51677">
    <property type="entry name" value="NODB"/>
    <property type="match status" value="1"/>
</dbReference>
<keyword evidence="4" id="KW-1185">Reference proteome</keyword>
<dbReference type="InterPro" id="IPR051398">
    <property type="entry name" value="Polysacch_Deacetylase"/>
</dbReference>
<comment type="caution">
    <text evidence="3">The sequence shown here is derived from an EMBL/GenBank/DDBJ whole genome shotgun (WGS) entry which is preliminary data.</text>
</comment>
<dbReference type="CDD" id="cd10918">
    <property type="entry name" value="CE4_NodB_like_5s_6s"/>
    <property type="match status" value="1"/>
</dbReference>
<dbReference type="Proteomes" id="UP001305746">
    <property type="component" value="Unassembled WGS sequence"/>
</dbReference>
<evidence type="ECO:0000256" key="1">
    <source>
        <dbReference type="ARBA" id="ARBA00022729"/>
    </source>
</evidence>
<feature type="domain" description="NodB homology" evidence="2">
    <location>
        <begin position="95"/>
        <end position="337"/>
    </location>
</feature>
<protein>
    <submittedName>
        <fullName evidence="3">Polysaccharide deacetylase family protein</fullName>
    </submittedName>
</protein>
<dbReference type="RefSeq" id="WP_322856290.1">
    <property type="nucleotide sequence ID" value="NZ_JAYDCJ010000003.1"/>
</dbReference>
<keyword evidence="1" id="KW-0732">Signal</keyword>
<dbReference type="InterPro" id="IPR011330">
    <property type="entry name" value="Glyco_hydro/deAcase_b/a-brl"/>
</dbReference>
<name>A0ABU5P1D5_9GAMM</name>
<sequence>MAYLRSGLKYCVLAALAVYGWIRMRLTSRPTLIILTYHRILPDQHPDRHFEQPGMITAPEALRDHIRLMRSVGATPIHLNEWLSKRTRGEPLPKLSVALTFDDGWRDNYQYAFPILASENVPATVFLVTGLLDTHRVFWPEQVLRFVTARVIDESAPELRWLLPFLPAEYSPRAPLTLTQADEVINRLKALEDETILGYLSDTPQMETDEPVRYILNSAELEAMAHNDLVRFGAHTQNHFRLNRIGSALTLRNEIVGCLRDLGRLERSAVPIFCYPNGDITAAGEQLVKEHYEAACTTKTGWNPPGRDAFDLRRFNLHDGNSGSPRKLFATIGRGIL</sequence>
<accession>A0ABU5P1D5</accession>
<dbReference type="Pfam" id="PF01522">
    <property type="entry name" value="Polysacc_deac_1"/>
    <property type="match status" value="1"/>
</dbReference>
<dbReference type="Gene3D" id="3.20.20.370">
    <property type="entry name" value="Glycoside hydrolase/deacetylase"/>
    <property type="match status" value="1"/>
</dbReference>
<gene>
    <name evidence="3" type="ORF">U5822_14330</name>
</gene>
<reference evidence="3 4" key="1">
    <citation type="submission" date="2023-12" db="EMBL/GenBank/DDBJ databases">
        <title>Marinobacter qingdaonensis sp. nov., isolated from the intertidal sediment of Qingdao, PR China.</title>
        <authorList>
            <person name="Li Y."/>
        </authorList>
    </citation>
    <scope>NUCLEOTIDE SEQUENCE [LARGE SCALE GENOMIC DNA]</scope>
    <source>
        <strain evidence="3 4">ASW11-75</strain>
    </source>
</reference>
<organism evidence="3 4">
    <name type="scientific">Marinobacter qingdaonensis</name>
    <dbReference type="NCBI Taxonomy" id="3108486"/>
    <lineage>
        <taxon>Bacteria</taxon>
        <taxon>Pseudomonadati</taxon>
        <taxon>Pseudomonadota</taxon>
        <taxon>Gammaproteobacteria</taxon>
        <taxon>Pseudomonadales</taxon>
        <taxon>Marinobacteraceae</taxon>
        <taxon>Marinobacter</taxon>
    </lineage>
</organism>
<dbReference type="SUPFAM" id="SSF88713">
    <property type="entry name" value="Glycoside hydrolase/deacetylase"/>
    <property type="match status" value="1"/>
</dbReference>
<evidence type="ECO:0000313" key="3">
    <source>
        <dbReference type="EMBL" id="MEA1081849.1"/>
    </source>
</evidence>
<proteinExistence type="predicted"/>